<dbReference type="InterPro" id="IPR009100">
    <property type="entry name" value="AcylCoA_DH/oxidase_NM_dom_sf"/>
</dbReference>
<dbReference type="InterPro" id="IPR009075">
    <property type="entry name" value="AcylCo_DH/oxidase_C"/>
</dbReference>
<comment type="similarity">
    <text evidence="2 6">Belongs to the acyl-CoA dehydrogenase family.</text>
</comment>
<evidence type="ECO:0000313" key="10">
    <source>
        <dbReference type="EMBL" id="GGN19931.1"/>
    </source>
</evidence>
<dbReference type="Gene3D" id="1.10.540.10">
    <property type="entry name" value="Acyl-CoA dehydrogenase/oxidase, N-terminal domain"/>
    <property type="match status" value="1"/>
</dbReference>
<evidence type="ECO:0000256" key="1">
    <source>
        <dbReference type="ARBA" id="ARBA00001974"/>
    </source>
</evidence>
<dbReference type="Pfam" id="PF02770">
    <property type="entry name" value="Acyl-CoA_dh_M"/>
    <property type="match status" value="1"/>
</dbReference>
<sequence length="388" mass="41002">MTALITDSDEHRLIRESTAKIAARYGHAYYSERARTGTGLGELWSELGEAGLLGVHLPEEYGGGGAGLAELVVILEELAAHGMPILSSVISPAICGSIIAAHASPEMKQTWLPDLASGRRKMAFAITEPDAGSNSHAITTTARSDGEGFRISGGKYFISALNEADAVLVVTRDGDLAPSASGRSPLSLFVVPVDAPGLQYQPIETELICPDKQFTLFFDDVRVGGDALIGERGRGLRQVFAGLNPERITASALSNGIGRYAVAKARAYACERKVWSAPIGAHQGVSHPLAEAHIGVELARLATARSAELFDTGQDAAAAANIAKFTAAEASLKALDQAIQTHGGNGLSREYGLADLWFVARMLRTAPVSREMVLNFVAQHSLGLPNSY</sequence>
<dbReference type="Gene3D" id="2.40.110.10">
    <property type="entry name" value="Butyryl-CoA Dehydrogenase, subunit A, domain 2"/>
    <property type="match status" value="1"/>
</dbReference>
<evidence type="ECO:0000259" key="8">
    <source>
        <dbReference type="Pfam" id="PF02770"/>
    </source>
</evidence>
<evidence type="ECO:0000259" key="9">
    <source>
        <dbReference type="Pfam" id="PF02771"/>
    </source>
</evidence>
<proteinExistence type="inferred from homology"/>
<dbReference type="InterPro" id="IPR050741">
    <property type="entry name" value="Acyl-CoA_dehydrogenase"/>
</dbReference>
<keyword evidence="4 6" id="KW-0274">FAD</keyword>
<dbReference type="InterPro" id="IPR036250">
    <property type="entry name" value="AcylCo_DH-like_C"/>
</dbReference>
<dbReference type="RefSeq" id="WP_189265048.1">
    <property type="nucleotide sequence ID" value="NZ_BMML01000011.1"/>
</dbReference>
<evidence type="ECO:0000256" key="6">
    <source>
        <dbReference type="RuleBase" id="RU362125"/>
    </source>
</evidence>
<keyword evidence="11" id="KW-1185">Reference proteome</keyword>
<reference evidence="10" key="1">
    <citation type="journal article" date="2014" name="Int. J. Syst. Evol. Microbiol.">
        <title>Complete genome sequence of Corynebacterium casei LMG S-19264T (=DSM 44701T), isolated from a smear-ripened cheese.</title>
        <authorList>
            <consortium name="US DOE Joint Genome Institute (JGI-PGF)"/>
            <person name="Walter F."/>
            <person name="Albersmeier A."/>
            <person name="Kalinowski J."/>
            <person name="Ruckert C."/>
        </authorList>
    </citation>
    <scope>NUCLEOTIDE SEQUENCE</scope>
    <source>
        <strain evidence="10">CGMCC 4.7110</strain>
    </source>
</reference>
<organism evidence="10 11">
    <name type="scientific">Streptomyces fuscichromogenes</name>
    <dbReference type="NCBI Taxonomy" id="1324013"/>
    <lineage>
        <taxon>Bacteria</taxon>
        <taxon>Bacillati</taxon>
        <taxon>Actinomycetota</taxon>
        <taxon>Actinomycetes</taxon>
        <taxon>Kitasatosporales</taxon>
        <taxon>Streptomycetaceae</taxon>
        <taxon>Streptomyces</taxon>
    </lineage>
</organism>
<dbReference type="AlphaFoldDB" id="A0A917XFE2"/>
<dbReference type="Pfam" id="PF00441">
    <property type="entry name" value="Acyl-CoA_dh_1"/>
    <property type="match status" value="1"/>
</dbReference>
<protein>
    <submittedName>
        <fullName evidence="10">Acyl-CoA dehydrogenase FadE</fullName>
    </submittedName>
</protein>
<evidence type="ECO:0000259" key="7">
    <source>
        <dbReference type="Pfam" id="PF00441"/>
    </source>
</evidence>
<dbReference type="SUPFAM" id="SSF47203">
    <property type="entry name" value="Acyl-CoA dehydrogenase C-terminal domain-like"/>
    <property type="match status" value="1"/>
</dbReference>
<dbReference type="GO" id="GO:0003995">
    <property type="term" value="F:acyl-CoA dehydrogenase activity"/>
    <property type="evidence" value="ECO:0007669"/>
    <property type="project" value="TreeGrafter"/>
</dbReference>
<dbReference type="InterPro" id="IPR006091">
    <property type="entry name" value="Acyl-CoA_Oxase/DH_mid-dom"/>
</dbReference>
<feature type="domain" description="Acyl-CoA dehydrogenase/oxidase C-terminal" evidence="7">
    <location>
        <begin position="233"/>
        <end position="380"/>
    </location>
</feature>
<dbReference type="Gene3D" id="1.20.140.10">
    <property type="entry name" value="Butyryl-CoA Dehydrogenase, subunit A, domain 3"/>
    <property type="match status" value="1"/>
</dbReference>
<dbReference type="PANTHER" id="PTHR48083:SF1">
    <property type="entry name" value="DEHYDROGENASE, PUTATIVE (AFU_ORTHOLOGUE AFUA_7G06510)-RELATED"/>
    <property type="match status" value="1"/>
</dbReference>
<dbReference type="EMBL" id="BMML01000011">
    <property type="protein sequence ID" value="GGN19931.1"/>
    <property type="molecule type" value="Genomic_DNA"/>
</dbReference>
<keyword evidence="3 6" id="KW-0285">Flavoprotein</keyword>
<name>A0A917XFE2_9ACTN</name>
<comment type="caution">
    <text evidence="10">The sequence shown here is derived from an EMBL/GenBank/DDBJ whole genome shotgun (WGS) entry which is preliminary data.</text>
</comment>
<dbReference type="FunFam" id="1.20.140.10:FF:000012">
    <property type="entry name" value="Acyl-CoA dehydrogenase fadE12"/>
    <property type="match status" value="1"/>
</dbReference>
<keyword evidence="5 6" id="KW-0560">Oxidoreductase</keyword>
<dbReference type="InterPro" id="IPR013786">
    <property type="entry name" value="AcylCoA_DH/ox_N"/>
</dbReference>
<evidence type="ECO:0000256" key="3">
    <source>
        <dbReference type="ARBA" id="ARBA00022630"/>
    </source>
</evidence>
<gene>
    <name evidence="10" type="ORF">GCM10011578_050050</name>
</gene>
<dbReference type="GO" id="GO:0050660">
    <property type="term" value="F:flavin adenine dinucleotide binding"/>
    <property type="evidence" value="ECO:0007669"/>
    <property type="project" value="InterPro"/>
</dbReference>
<dbReference type="GO" id="GO:0033539">
    <property type="term" value="P:fatty acid beta-oxidation using acyl-CoA dehydrogenase"/>
    <property type="evidence" value="ECO:0007669"/>
    <property type="project" value="TreeGrafter"/>
</dbReference>
<dbReference type="Pfam" id="PF02771">
    <property type="entry name" value="Acyl-CoA_dh_N"/>
    <property type="match status" value="1"/>
</dbReference>
<dbReference type="InterPro" id="IPR046373">
    <property type="entry name" value="Acyl-CoA_Oxase/DH_mid-dom_sf"/>
</dbReference>
<reference evidence="10" key="2">
    <citation type="submission" date="2020-09" db="EMBL/GenBank/DDBJ databases">
        <authorList>
            <person name="Sun Q."/>
            <person name="Zhou Y."/>
        </authorList>
    </citation>
    <scope>NUCLEOTIDE SEQUENCE</scope>
    <source>
        <strain evidence="10">CGMCC 4.7110</strain>
    </source>
</reference>
<evidence type="ECO:0000313" key="11">
    <source>
        <dbReference type="Proteomes" id="UP000653411"/>
    </source>
</evidence>
<dbReference type="SUPFAM" id="SSF56645">
    <property type="entry name" value="Acyl-CoA dehydrogenase NM domain-like"/>
    <property type="match status" value="1"/>
</dbReference>
<accession>A0A917XFE2</accession>
<evidence type="ECO:0000256" key="5">
    <source>
        <dbReference type="ARBA" id="ARBA00023002"/>
    </source>
</evidence>
<dbReference type="CDD" id="cd00567">
    <property type="entry name" value="ACAD"/>
    <property type="match status" value="1"/>
</dbReference>
<dbReference type="PANTHER" id="PTHR48083">
    <property type="entry name" value="MEDIUM-CHAIN SPECIFIC ACYL-COA DEHYDROGENASE, MITOCHONDRIAL-RELATED"/>
    <property type="match status" value="1"/>
</dbReference>
<evidence type="ECO:0000256" key="2">
    <source>
        <dbReference type="ARBA" id="ARBA00009347"/>
    </source>
</evidence>
<dbReference type="GO" id="GO:0005737">
    <property type="term" value="C:cytoplasm"/>
    <property type="evidence" value="ECO:0007669"/>
    <property type="project" value="TreeGrafter"/>
</dbReference>
<evidence type="ECO:0000256" key="4">
    <source>
        <dbReference type="ARBA" id="ARBA00022827"/>
    </source>
</evidence>
<dbReference type="InterPro" id="IPR037069">
    <property type="entry name" value="AcylCoA_DH/ox_N_sf"/>
</dbReference>
<feature type="domain" description="Acyl-CoA dehydrogenase/oxidase N-terminal" evidence="9">
    <location>
        <begin position="8"/>
        <end position="118"/>
    </location>
</feature>
<comment type="cofactor">
    <cofactor evidence="1 6">
        <name>FAD</name>
        <dbReference type="ChEBI" id="CHEBI:57692"/>
    </cofactor>
</comment>
<feature type="domain" description="Acyl-CoA oxidase/dehydrogenase middle" evidence="8">
    <location>
        <begin position="123"/>
        <end position="220"/>
    </location>
</feature>
<dbReference type="Proteomes" id="UP000653411">
    <property type="component" value="Unassembled WGS sequence"/>
</dbReference>